<protein>
    <recommendedName>
        <fullName evidence="2">non-specific serine/threonine protein kinase</fullName>
        <ecNumber evidence="2">2.7.11.1</ecNumber>
    </recommendedName>
</protein>
<organism evidence="10 11">
    <name type="scientific">Eleusine coracana subsp. coracana</name>
    <dbReference type="NCBI Taxonomy" id="191504"/>
    <lineage>
        <taxon>Eukaryota</taxon>
        <taxon>Viridiplantae</taxon>
        <taxon>Streptophyta</taxon>
        <taxon>Embryophyta</taxon>
        <taxon>Tracheophyta</taxon>
        <taxon>Spermatophyta</taxon>
        <taxon>Magnoliopsida</taxon>
        <taxon>Liliopsida</taxon>
        <taxon>Poales</taxon>
        <taxon>Poaceae</taxon>
        <taxon>PACMAD clade</taxon>
        <taxon>Chloridoideae</taxon>
        <taxon>Cynodonteae</taxon>
        <taxon>Eleusininae</taxon>
        <taxon>Eleusine</taxon>
    </lineage>
</organism>
<dbReference type="Proteomes" id="UP001054889">
    <property type="component" value="Unassembled WGS sequence"/>
</dbReference>
<evidence type="ECO:0000313" key="11">
    <source>
        <dbReference type="Proteomes" id="UP001054889"/>
    </source>
</evidence>
<accession>A0AAV5D4B9</accession>
<comment type="catalytic activity">
    <reaction evidence="5">
        <text>L-threonyl-[protein] + ATP = O-phospho-L-threonyl-[protein] + ADP + H(+)</text>
        <dbReference type="Rhea" id="RHEA:46608"/>
        <dbReference type="Rhea" id="RHEA-COMP:11060"/>
        <dbReference type="Rhea" id="RHEA-COMP:11605"/>
        <dbReference type="ChEBI" id="CHEBI:15378"/>
        <dbReference type="ChEBI" id="CHEBI:30013"/>
        <dbReference type="ChEBI" id="CHEBI:30616"/>
        <dbReference type="ChEBI" id="CHEBI:61977"/>
        <dbReference type="ChEBI" id="CHEBI:456216"/>
        <dbReference type="EC" id="2.7.11.1"/>
    </reaction>
</comment>
<dbReference type="AlphaFoldDB" id="A0AAV5D4B9"/>
<dbReference type="SUPFAM" id="SSF51110">
    <property type="entry name" value="alpha-D-mannose-specific plant lectins"/>
    <property type="match status" value="1"/>
</dbReference>
<sequence>MAVSCYSFFADLHVVAVLVLHVLVAVARSQVAVAADAETTNLTAGAKLTPPGYISSPSGTFAFGFRALDSDPTKFLLATWFRDDLGSQPQSVAWFAKQSPSGATPLATARSVLSVTSDGALVLADDGRLLWNASSTKQQQQGSVALALADSGNLRLLNDDGTAVWESFWYPTDTLLPGQSLALDDRSQGKLFSKRTATWSFTFDDRARLNYTLRNGTTVNSLIITPGDGPGGGAYTYARMDPDGIVCTYVRACAARARSASKLCRDYCLADCFCVAALLVGGGSECIEVAALTNGRPGNDITTKALVKVRTTTPSPSPLPPPPRTRTRLVSPYKIATICLAILLAITIVGGLLAHRYLARRIRGESQQ</sequence>
<dbReference type="SMART" id="SM00108">
    <property type="entry name" value="B_lectin"/>
    <property type="match status" value="1"/>
</dbReference>
<comment type="subcellular location">
    <subcellularLocation>
        <location evidence="1">Membrane</location>
        <topology evidence="1">Single-pass type I membrane protein</topology>
    </subcellularLocation>
</comment>
<gene>
    <name evidence="10" type="primary">ga23057</name>
    <name evidence="10" type="ORF">PR202_ga23057</name>
</gene>
<evidence type="ECO:0000256" key="2">
    <source>
        <dbReference type="ARBA" id="ARBA00012513"/>
    </source>
</evidence>
<dbReference type="EMBL" id="BQKI01000012">
    <property type="protein sequence ID" value="GJN05432.1"/>
    <property type="molecule type" value="Genomic_DNA"/>
</dbReference>
<dbReference type="InterPro" id="IPR051343">
    <property type="entry name" value="G-type_lectin_kinases/EP1-like"/>
</dbReference>
<evidence type="ECO:0000256" key="8">
    <source>
        <dbReference type="SAM" id="SignalP"/>
    </source>
</evidence>
<evidence type="ECO:0000256" key="4">
    <source>
        <dbReference type="ARBA" id="ARBA00023170"/>
    </source>
</evidence>
<evidence type="ECO:0000256" key="5">
    <source>
        <dbReference type="ARBA" id="ARBA00047899"/>
    </source>
</evidence>
<comment type="catalytic activity">
    <reaction evidence="6">
        <text>L-seryl-[protein] + ATP = O-phospho-L-seryl-[protein] + ADP + H(+)</text>
        <dbReference type="Rhea" id="RHEA:17989"/>
        <dbReference type="Rhea" id="RHEA-COMP:9863"/>
        <dbReference type="Rhea" id="RHEA-COMP:11604"/>
        <dbReference type="ChEBI" id="CHEBI:15378"/>
        <dbReference type="ChEBI" id="CHEBI:29999"/>
        <dbReference type="ChEBI" id="CHEBI:30616"/>
        <dbReference type="ChEBI" id="CHEBI:83421"/>
        <dbReference type="ChEBI" id="CHEBI:456216"/>
        <dbReference type="EC" id="2.7.11.1"/>
    </reaction>
</comment>
<dbReference type="PANTHER" id="PTHR47976:SF10">
    <property type="entry name" value="RECEPTOR-LIKE SERINE_THREONINE-PROTEIN KINASE"/>
    <property type="match status" value="1"/>
</dbReference>
<evidence type="ECO:0000256" key="1">
    <source>
        <dbReference type="ARBA" id="ARBA00004479"/>
    </source>
</evidence>
<dbReference type="PROSITE" id="PS50927">
    <property type="entry name" value="BULB_LECTIN"/>
    <property type="match status" value="1"/>
</dbReference>
<reference evidence="10" key="1">
    <citation type="journal article" date="2018" name="DNA Res.">
        <title>Multiple hybrid de novo genome assembly of finger millet, an orphan allotetraploid crop.</title>
        <authorList>
            <person name="Hatakeyama M."/>
            <person name="Aluri S."/>
            <person name="Balachadran M.T."/>
            <person name="Sivarajan S.R."/>
            <person name="Patrignani A."/>
            <person name="Gruter S."/>
            <person name="Poveda L."/>
            <person name="Shimizu-Inatsugi R."/>
            <person name="Baeten J."/>
            <person name="Francoijs K.J."/>
            <person name="Nataraja K.N."/>
            <person name="Reddy Y.A.N."/>
            <person name="Phadnis S."/>
            <person name="Ravikumar R.L."/>
            <person name="Schlapbach R."/>
            <person name="Sreeman S.M."/>
            <person name="Shimizu K.K."/>
        </authorList>
    </citation>
    <scope>NUCLEOTIDE SEQUENCE</scope>
</reference>
<evidence type="ECO:0000313" key="10">
    <source>
        <dbReference type="EMBL" id="GJN05432.1"/>
    </source>
</evidence>
<dbReference type="GO" id="GO:0016020">
    <property type="term" value="C:membrane"/>
    <property type="evidence" value="ECO:0007669"/>
    <property type="project" value="UniProtKB-SubCell"/>
</dbReference>
<dbReference type="GO" id="GO:0004674">
    <property type="term" value="F:protein serine/threonine kinase activity"/>
    <property type="evidence" value="ECO:0007669"/>
    <property type="project" value="UniProtKB-EC"/>
</dbReference>
<keyword evidence="7" id="KW-0472">Membrane</keyword>
<name>A0AAV5D4B9_ELECO</name>
<keyword evidence="4" id="KW-0675">Receptor</keyword>
<dbReference type="GO" id="GO:0051707">
    <property type="term" value="P:response to other organism"/>
    <property type="evidence" value="ECO:0007669"/>
    <property type="project" value="UniProtKB-ARBA"/>
</dbReference>
<proteinExistence type="predicted"/>
<feature type="transmembrane region" description="Helical" evidence="7">
    <location>
        <begin position="333"/>
        <end position="354"/>
    </location>
</feature>
<feature type="domain" description="Bulb-type lectin" evidence="9">
    <location>
        <begin position="39"/>
        <end position="169"/>
    </location>
</feature>
<keyword evidence="7" id="KW-1133">Transmembrane helix</keyword>
<comment type="caution">
    <text evidence="10">The sequence shown here is derived from an EMBL/GenBank/DDBJ whole genome shotgun (WGS) entry which is preliminary data.</text>
</comment>
<keyword evidence="11" id="KW-1185">Reference proteome</keyword>
<evidence type="ECO:0000256" key="6">
    <source>
        <dbReference type="ARBA" id="ARBA00048679"/>
    </source>
</evidence>
<dbReference type="Pfam" id="PF01453">
    <property type="entry name" value="B_lectin"/>
    <property type="match status" value="1"/>
</dbReference>
<feature type="chain" id="PRO_5043585200" description="non-specific serine/threonine protein kinase" evidence="8">
    <location>
        <begin position="30"/>
        <end position="368"/>
    </location>
</feature>
<keyword evidence="3 8" id="KW-0732">Signal</keyword>
<dbReference type="Gene3D" id="2.90.10.10">
    <property type="entry name" value="Bulb-type lectin domain"/>
    <property type="match status" value="1"/>
</dbReference>
<dbReference type="InterPro" id="IPR036426">
    <property type="entry name" value="Bulb-type_lectin_dom_sf"/>
</dbReference>
<evidence type="ECO:0000256" key="7">
    <source>
        <dbReference type="SAM" id="Phobius"/>
    </source>
</evidence>
<evidence type="ECO:0000259" key="9">
    <source>
        <dbReference type="PROSITE" id="PS50927"/>
    </source>
</evidence>
<dbReference type="InterPro" id="IPR001480">
    <property type="entry name" value="Bulb-type_lectin_dom"/>
</dbReference>
<dbReference type="PANTHER" id="PTHR47976">
    <property type="entry name" value="G-TYPE LECTIN S-RECEPTOR-LIKE SERINE/THREONINE-PROTEIN KINASE SD2-5"/>
    <property type="match status" value="1"/>
</dbReference>
<keyword evidence="7" id="KW-0812">Transmembrane</keyword>
<evidence type="ECO:0000256" key="3">
    <source>
        <dbReference type="ARBA" id="ARBA00022729"/>
    </source>
</evidence>
<dbReference type="EC" id="2.7.11.1" evidence="2"/>
<feature type="signal peptide" evidence="8">
    <location>
        <begin position="1"/>
        <end position="29"/>
    </location>
</feature>
<reference evidence="10" key="2">
    <citation type="submission" date="2021-12" db="EMBL/GenBank/DDBJ databases">
        <title>Resequencing data analysis of finger millet.</title>
        <authorList>
            <person name="Hatakeyama M."/>
            <person name="Aluri S."/>
            <person name="Balachadran M.T."/>
            <person name="Sivarajan S.R."/>
            <person name="Poveda L."/>
            <person name="Shimizu-Inatsugi R."/>
            <person name="Schlapbach R."/>
            <person name="Sreeman S.M."/>
            <person name="Shimizu K.K."/>
        </authorList>
    </citation>
    <scope>NUCLEOTIDE SEQUENCE</scope>
</reference>